<sequence length="329" mass="35086">MSTSAINTVTTMSISNVPAETSVPSATADTAAAASADRRKRNRLLTNPWFVGGLSVALVIVAACLAAPLLTRYAPNDIDLNSLEAAPSSAHLLGTDALGRDIFSRLLYGGRMSILVGVAAVAIQVVIGVVLGTVSGYFRGAADAVIMRIAEIFQCFPFYPLAITIAAVFGANVWNVVLIIGLLQWPGLARLVRGEVLSIRENAFIDYSRAIGVPTYRILWDGLIRNCVPVIVVNATLAVTTAILSEAALSFLGLGVSQPDPSWGNMLSSAQSFRVLSYEPWMWIPPGVAIALLVLSINAIGESLQEYLRPRFGYIADILPSRAAKRTTR</sequence>
<feature type="transmembrane region" description="Helical" evidence="7">
    <location>
        <begin position="49"/>
        <end position="70"/>
    </location>
</feature>
<feature type="transmembrane region" description="Helical" evidence="7">
    <location>
        <begin position="281"/>
        <end position="301"/>
    </location>
</feature>
<evidence type="ECO:0000256" key="6">
    <source>
        <dbReference type="ARBA" id="ARBA00023136"/>
    </source>
</evidence>
<evidence type="ECO:0000259" key="8">
    <source>
        <dbReference type="PROSITE" id="PS50928"/>
    </source>
</evidence>
<feature type="domain" description="ABC transmembrane type-1" evidence="8">
    <location>
        <begin position="110"/>
        <end position="301"/>
    </location>
</feature>
<evidence type="ECO:0000313" key="9">
    <source>
        <dbReference type="EMBL" id="KAB8287764.1"/>
    </source>
</evidence>
<keyword evidence="2 7" id="KW-0813">Transport</keyword>
<feature type="transmembrane region" description="Helical" evidence="7">
    <location>
        <begin position="114"/>
        <end position="138"/>
    </location>
</feature>
<dbReference type="InterPro" id="IPR000515">
    <property type="entry name" value="MetI-like"/>
</dbReference>
<evidence type="ECO:0000256" key="7">
    <source>
        <dbReference type="RuleBase" id="RU363032"/>
    </source>
</evidence>
<dbReference type="Pfam" id="PF12911">
    <property type="entry name" value="OppC_N"/>
    <property type="match status" value="1"/>
</dbReference>
<evidence type="ECO:0000256" key="2">
    <source>
        <dbReference type="ARBA" id="ARBA00022448"/>
    </source>
</evidence>
<dbReference type="InterPro" id="IPR035906">
    <property type="entry name" value="MetI-like_sf"/>
</dbReference>
<proteinExistence type="inferred from homology"/>
<evidence type="ECO:0000256" key="5">
    <source>
        <dbReference type="ARBA" id="ARBA00022989"/>
    </source>
</evidence>
<reference evidence="9 10" key="1">
    <citation type="submission" date="2019-10" db="EMBL/GenBank/DDBJ databases">
        <title>Characterization of the phylogenetic diversity of two novel species belonging to the genus Bifidobacterium: Bifidobacterium cebidarum sp. nov. and Bifidobacterium leontopitheci sp. nov.</title>
        <authorList>
            <person name="Lugli G.A."/>
            <person name="Duranti S."/>
            <person name="Milani C."/>
            <person name="Turroni F."/>
            <person name="Ventura M."/>
        </authorList>
    </citation>
    <scope>NUCLEOTIDE SEQUENCE [LARGE SCALE GENOMIC DNA]</scope>
    <source>
        <strain evidence="9 10">DSM 100688</strain>
    </source>
</reference>
<comment type="caution">
    <text evidence="9">The sequence shown here is derived from an EMBL/GenBank/DDBJ whole genome shotgun (WGS) entry which is preliminary data.</text>
</comment>
<dbReference type="InterPro" id="IPR050366">
    <property type="entry name" value="BP-dependent_transpt_permease"/>
</dbReference>
<dbReference type="GO" id="GO:0005886">
    <property type="term" value="C:plasma membrane"/>
    <property type="evidence" value="ECO:0007669"/>
    <property type="project" value="UniProtKB-SubCell"/>
</dbReference>
<accession>A0A6L4WZE8</accession>
<dbReference type="PANTHER" id="PTHR43386">
    <property type="entry name" value="OLIGOPEPTIDE TRANSPORT SYSTEM PERMEASE PROTEIN APPC"/>
    <property type="match status" value="1"/>
</dbReference>
<dbReference type="PROSITE" id="PS50928">
    <property type="entry name" value="ABC_TM1"/>
    <property type="match status" value="1"/>
</dbReference>
<dbReference type="AlphaFoldDB" id="A0A6L4WZE8"/>
<evidence type="ECO:0000256" key="1">
    <source>
        <dbReference type="ARBA" id="ARBA00004651"/>
    </source>
</evidence>
<dbReference type="Gene3D" id="1.10.3720.10">
    <property type="entry name" value="MetI-like"/>
    <property type="match status" value="1"/>
</dbReference>
<name>A0A6L4WZE8_9BIFI</name>
<evidence type="ECO:0000313" key="10">
    <source>
        <dbReference type="Proteomes" id="UP000482084"/>
    </source>
</evidence>
<keyword evidence="4 7" id="KW-0812">Transmembrane</keyword>
<evidence type="ECO:0000256" key="4">
    <source>
        <dbReference type="ARBA" id="ARBA00022692"/>
    </source>
</evidence>
<keyword evidence="5 7" id="KW-1133">Transmembrane helix</keyword>
<feature type="transmembrane region" description="Helical" evidence="7">
    <location>
        <begin position="158"/>
        <end position="183"/>
    </location>
</feature>
<dbReference type="EMBL" id="WBSM01000006">
    <property type="protein sequence ID" value="KAB8287764.1"/>
    <property type="molecule type" value="Genomic_DNA"/>
</dbReference>
<evidence type="ECO:0000256" key="3">
    <source>
        <dbReference type="ARBA" id="ARBA00022475"/>
    </source>
</evidence>
<gene>
    <name evidence="9" type="ORF">DSM100688_1231</name>
</gene>
<keyword evidence="10" id="KW-1185">Reference proteome</keyword>
<dbReference type="PANTHER" id="PTHR43386:SF1">
    <property type="entry name" value="D,D-DIPEPTIDE TRANSPORT SYSTEM PERMEASE PROTEIN DDPC-RELATED"/>
    <property type="match status" value="1"/>
</dbReference>
<keyword evidence="3" id="KW-1003">Cell membrane</keyword>
<dbReference type="InterPro" id="IPR025966">
    <property type="entry name" value="OppC_N"/>
</dbReference>
<dbReference type="Pfam" id="PF00528">
    <property type="entry name" value="BPD_transp_1"/>
    <property type="match status" value="1"/>
</dbReference>
<dbReference type="Proteomes" id="UP000482084">
    <property type="component" value="Unassembled WGS sequence"/>
</dbReference>
<protein>
    <submittedName>
        <fullName evidence="9">Peptide ABC transporter permease</fullName>
    </submittedName>
</protein>
<keyword evidence="6 7" id="KW-0472">Membrane</keyword>
<comment type="subcellular location">
    <subcellularLocation>
        <location evidence="1 7">Cell membrane</location>
        <topology evidence="1 7">Multi-pass membrane protein</topology>
    </subcellularLocation>
</comment>
<organism evidence="9 10">
    <name type="scientific">Bifidobacterium ramosum</name>
    <dbReference type="NCBI Taxonomy" id="1798158"/>
    <lineage>
        <taxon>Bacteria</taxon>
        <taxon>Bacillati</taxon>
        <taxon>Actinomycetota</taxon>
        <taxon>Actinomycetes</taxon>
        <taxon>Bifidobacteriales</taxon>
        <taxon>Bifidobacteriaceae</taxon>
        <taxon>Bifidobacterium</taxon>
    </lineage>
</organism>
<dbReference type="SUPFAM" id="SSF161098">
    <property type="entry name" value="MetI-like"/>
    <property type="match status" value="1"/>
</dbReference>
<dbReference type="GO" id="GO:0055085">
    <property type="term" value="P:transmembrane transport"/>
    <property type="evidence" value="ECO:0007669"/>
    <property type="project" value="InterPro"/>
</dbReference>
<comment type="similarity">
    <text evidence="7">Belongs to the binding-protein-dependent transport system permease family.</text>
</comment>
<dbReference type="CDD" id="cd06261">
    <property type="entry name" value="TM_PBP2"/>
    <property type="match status" value="1"/>
</dbReference>